<feature type="region of interest" description="Disordered" evidence="4">
    <location>
        <begin position="1"/>
        <end position="20"/>
    </location>
</feature>
<comment type="subcellular location">
    <subcellularLocation>
        <location evidence="3">Cytoplasm</location>
    </subcellularLocation>
</comment>
<dbReference type="STRING" id="1123501.Wenmar_02584"/>
<comment type="similarity">
    <text evidence="3">Belongs to the FdhD family.</text>
</comment>
<dbReference type="AlphaFoldDB" id="A0A0D0NKK4"/>
<dbReference type="InterPro" id="IPR016193">
    <property type="entry name" value="Cytidine_deaminase-like"/>
</dbReference>
<dbReference type="Gene3D" id="3.40.140.10">
    <property type="entry name" value="Cytidine Deaminase, domain 2"/>
    <property type="match status" value="1"/>
</dbReference>
<reference evidence="5 6" key="1">
    <citation type="submission" date="2013-01" db="EMBL/GenBank/DDBJ databases">
        <authorList>
            <person name="Fiebig A."/>
            <person name="Goeker M."/>
            <person name="Klenk H.-P.P."/>
        </authorList>
    </citation>
    <scope>NUCLEOTIDE SEQUENCE [LARGE SCALE GENOMIC DNA]</scope>
    <source>
        <strain evidence="5 6">DSM 24838</strain>
    </source>
</reference>
<name>A0A0D0NKK4_9RHOB</name>
<dbReference type="PANTHER" id="PTHR30592:SF1">
    <property type="entry name" value="SULFUR CARRIER PROTEIN FDHD"/>
    <property type="match status" value="1"/>
</dbReference>
<dbReference type="HAMAP" id="MF_00187">
    <property type="entry name" value="FdhD"/>
    <property type="match status" value="1"/>
</dbReference>
<evidence type="ECO:0000256" key="1">
    <source>
        <dbReference type="ARBA" id="ARBA00022490"/>
    </source>
</evidence>
<evidence type="ECO:0000256" key="4">
    <source>
        <dbReference type="SAM" id="MobiDB-lite"/>
    </source>
</evidence>
<dbReference type="PIRSF" id="PIRSF015626">
    <property type="entry name" value="FdhD"/>
    <property type="match status" value="1"/>
</dbReference>
<dbReference type="GO" id="GO:0097163">
    <property type="term" value="F:sulfur carrier activity"/>
    <property type="evidence" value="ECO:0007669"/>
    <property type="project" value="UniProtKB-UniRule"/>
</dbReference>
<sequence>MRLEGVRLTPALGPAGPEERALPEETPVALVYNGSTYAVMMASPADLTDFAIGFTLSEAIATANEVGEVEVVAHEHGIEARMWLPEGREAALASRRRAVAGPVGCGLCGIDSLAAAVRPLPRVAEPDWRFPLAEVGAALESLRGHQPLHDATRAVHAAGFWQPGRGIVMAREDVGRHNALDKLIGALARAGIDGASGAVVLTSRVSVEMVQKAATLGAPVVVAVSSPTAHAVRLADGAGVTLVSAAGRQTRIFTHPQRVNG</sequence>
<dbReference type="PANTHER" id="PTHR30592">
    <property type="entry name" value="FORMATE DEHYDROGENASE"/>
    <property type="match status" value="1"/>
</dbReference>
<evidence type="ECO:0000313" key="5">
    <source>
        <dbReference type="EMBL" id="KIQ68855.1"/>
    </source>
</evidence>
<comment type="caution">
    <text evidence="3">Lacks conserved residue(s) required for the propagation of feature annotation.</text>
</comment>
<protein>
    <recommendedName>
        <fullName evidence="3">Sulfur carrier protein FdhD</fullName>
    </recommendedName>
</protein>
<dbReference type="SUPFAM" id="SSF53927">
    <property type="entry name" value="Cytidine deaminase-like"/>
    <property type="match status" value="1"/>
</dbReference>
<organism evidence="5 6">
    <name type="scientific">Wenxinia marina DSM 24838</name>
    <dbReference type="NCBI Taxonomy" id="1123501"/>
    <lineage>
        <taxon>Bacteria</taxon>
        <taxon>Pseudomonadati</taxon>
        <taxon>Pseudomonadota</taxon>
        <taxon>Alphaproteobacteria</taxon>
        <taxon>Rhodobacterales</taxon>
        <taxon>Roseobacteraceae</taxon>
        <taxon>Wenxinia</taxon>
    </lineage>
</organism>
<comment type="function">
    <text evidence="3">Required for formate dehydrogenase (FDH) activity. Acts as a sulfur carrier protein that transfers sulfur from IscS to the molybdenum cofactor prior to its insertion into FDH.</text>
</comment>
<dbReference type="InterPro" id="IPR003786">
    <property type="entry name" value="FdhD"/>
</dbReference>
<dbReference type="EMBL" id="AONG01000012">
    <property type="protein sequence ID" value="KIQ68855.1"/>
    <property type="molecule type" value="Genomic_DNA"/>
</dbReference>
<accession>A0A0D0NKK4</accession>
<keyword evidence="6" id="KW-1185">Reference proteome</keyword>
<dbReference type="Gene3D" id="3.10.20.10">
    <property type="match status" value="1"/>
</dbReference>
<gene>
    <name evidence="3" type="primary">fdhD</name>
    <name evidence="5" type="ORF">Wenmar_02584</name>
</gene>
<dbReference type="RefSeq" id="WP_018301487.1">
    <property type="nucleotide sequence ID" value="NZ_KB902277.1"/>
</dbReference>
<evidence type="ECO:0000256" key="2">
    <source>
        <dbReference type="ARBA" id="ARBA00023150"/>
    </source>
</evidence>
<dbReference type="Proteomes" id="UP000035100">
    <property type="component" value="Unassembled WGS sequence"/>
</dbReference>
<dbReference type="PATRIC" id="fig|1123501.6.peg.2695"/>
<evidence type="ECO:0000313" key="6">
    <source>
        <dbReference type="Proteomes" id="UP000035100"/>
    </source>
</evidence>
<dbReference type="eggNOG" id="COG1526">
    <property type="taxonomic scope" value="Bacteria"/>
</dbReference>
<proteinExistence type="inferred from homology"/>
<comment type="caution">
    <text evidence="5">The sequence shown here is derived from an EMBL/GenBank/DDBJ whole genome shotgun (WGS) entry which is preliminary data.</text>
</comment>
<keyword evidence="2 3" id="KW-0501">Molybdenum cofactor biosynthesis</keyword>
<dbReference type="OrthoDB" id="3197277at2"/>
<dbReference type="GO" id="GO:0005737">
    <property type="term" value="C:cytoplasm"/>
    <property type="evidence" value="ECO:0007669"/>
    <property type="project" value="UniProtKB-SubCell"/>
</dbReference>
<evidence type="ECO:0000256" key="3">
    <source>
        <dbReference type="HAMAP-Rule" id="MF_00187"/>
    </source>
</evidence>
<feature type="active site" description="Cysteine persulfide intermediate" evidence="3">
    <location>
        <position position="105"/>
    </location>
</feature>
<dbReference type="Pfam" id="PF02634">
    <property type="entry name" value="FdhD-NarQ"/>
    <property type="match status" value="1"/>
</dbReference>
<dbReference type="GO" id="GO:0006777">
    <property type="term" value="P:Mo-molybdopterin cofactor biosynthetic process"/>
    <property type="evidence" value="ECO:0007669"/>
    <property type="project" value="UniProtKB-UniRule"/>
</dbReference>
<keyword evidence="1 3" id="KW-0963">Cytoplasm</keyword>
<dbReference type="GO" id="GO:0016783">
    <property type="term" value="F:sulfurtransferase activity"/>
    <property type="evidence" value="ECO:0007669"/>
    <property type="project" value="InterPro"/>
</dbReference>
<dbReference type="NCBIfam" id="TIGR00129">
    <property type="entry name" value="fdhD_narQ"/>
    <property type="match status" value="1"/>
</dbReference>